<evidence type="ECO:0000313" key="1">
    <source>
        <dbReference type="EMBL" id="KAA8498228.1"/>
    </source>
</evidence>
<protein>
    <submittedName>
        <fullName evidence="1">Uncharacterized protein</fullName>
    </submittedName>
</protein>
<dbReference type="Proteomes" id="UP000324585">
    <property type="component" value="Unassembled WGS sequence"/>
</dbReference>
<proteinExistence type="predicted"/>
<keyword evidence="2" id="KW-1185">Reference proteome</keyword>
<evidence type="ECO:0000313" key="2">
    <source>
        <dbReference type="Proteomes" id="UP000324585"/>
    </source>
</evidence>
<accession>A0A5J4Z4S9</accession>
<comment type="caution">
    <text evidence="1">The sequence shown here is derived from an EMBL/GenBank/DDBJ whole genome shotgun (WGS) entry which is preliminary data.</text>
</comment>
<sequence length="108" mass="12454">MSLRNHCRGGRCNPSTLQIQCLHEWDVLAIWRSRGTCFEFAILSVQSTCHQQIDRVATGATAHKLRHPQYRREGSRTGRAVHRHFAEGRGARCDTRPRFQKVLWNTNG</sequence>
<reference evidence="2" key="1">
    <citation type="journal article" date="2019" name="Nat. Commun.">
        <title>Expansion of phycobilisome linker gene families in mesophilic red algae.</title>
        <authorList>
            <person name="Lee J."/>
            <person name="Kim D."/>
            <person name="Bhattacharya D."/>
            <person name="Yoon H.S."/>
        </authorList>
    </citation>
    <scope>NUCLEOTIDE SEQUENCE [LARGE SCALE GENOMIC DNA]</scope>
    <source>
        <strain evidence="2">CCMP 1328</strain>
    </source>
</reference>
<organism evidence="1 2">
    <name type="scientific">Porphyridium purpureum</name>
    <name type="common">Red alga</name>
    <name type="synonym">Porphyridium cruentum</name>
    <dbReference type="NCBI Taxonomy" id="35688"/>
    <lineage>
        <taxon>Eukaryota</taxon>
        <taxon>Rhodophyta</taxon>
        <taxon>Bangiophyceae</taxon>
        <taxon>Porphyridiales</taxon>
        <taxon>Porphyridiaceae</taxon>
        <taxon>Porphyridium</taxon>
    </lineage>
</organism>
<name>A0A5J4Z4S9_PORPP</name>
<dbReference type="EMBL" id="VRMN01000001">
    <property type="protein sequence ID" value="KAA8498228.1"/>
    <property type="molecule type" value="Genomic_DNA"/>
</dbReference>
<dbReference type="AlphaFoldDB" id="A0A5J4Z4S9"/>
<gene>
    <name evidence="1" type="ORF">FVE85_5813</name>
</gene>